<organism evidence="4">
    <name type="scientific">Schistocephalus solidus</name>
    <name type="common">Tapeworm</name>
    <dbReference type="NCBI Taxonomy" id="70667"/>
    <lineage>
        <taxon>Eukaryota</taxon>
        <taxon>Metazoa</taxon>
        <taxon>Spiralia</taxon>
        <taxon>Lophotrochozoa</taxon>
        <taxon>Platyhelminthes</taxon>
        <taxon>Cestoda</taxon>
        <taxon>Eucestoda</taxon>
        <taxon>Diphyllobothriidea</taxon>
        <taxon>Diphyllobothriidae</taxon>
        <taxon>Schistocephalus</taxon>
    </lineage>
</organism>
<evidence type="ECO:0000256" key="1">
    <source>
        <dbReference type="SAM" id="Phobius"/>
    </source>
</evidence>
<dbReference type="OrthoDB" id="6255414at2759"/>
<dbReference type="Proteomes" id="UP000275846">
    <property type="component" value="Unassembled WGS sequence"/>
</dbReference>
<proteinExistence type="predicted"/>
<reference evidence="4" key="1">
    <citation type="submission" date="2016-06" db="UniProtKB">
        <authorList>
            <consortium name="WormBaseParasite"/>
        </authorList>
    </citation>
    <scope>IDENTIFICATION</scope>
</reference>
<keyword evidence="1" id="KW-0472">Membrane</keyword>
<sequence>MELAFTKISCFVLSLALGTLMAPFSHWRLWHVIQILSAKNKKNAKMLPILMLYVVTIAAMPSPGVNVIRFSRLGEKPRIGDFDCDSPEAPVFCRYAFARHSNEQCSYLVTMRSVIQAQEQFTFCAMPRKPVPCAIYAPYADRRTTSCVVPPMEISQFELMIMYIVNQEQKARIIQLLNQKNKGEKLDPVLQQEVSAILSDNLDWLCSRKCGNESCEFPAELELNEKSRGGIPSMPTLVSDLGSDGRKSNLARIEIPVGTPELSALLNKKLTFNSVEAPLILNVNCNKNNHFFPVYKRNSERKVLPTER</sequence>
<evidence type="ECO:0000313" key="2">
    <source>
        <dbReference type="EMBL" id="VDL99054.1"/>
    </source>
</evidence>
<reference evidence="2 3" key="2">
    <citation type="submission" date="2018-11" db="EMBL/GenBank/DDBJ databases">
        <authorList>
            <consortium name="Pathogen Informatics"/>
        </authorList>
    </citation>
    <scope>NUCLEOTIDE SEQUENCE [LARGE SCALE GENOMIC DNA]</scope>
    <source>
        <strain evidence="2 3">NST_G2</strain>
    </source>
</reference>
<evidence type="ECO:0000313" key="4">
    <source>
        <dbReference type="WBParaSite" id="SSLN_0001315301-mRNA-1"/>
    </source>
</evidence>
<keyword evidence="1" id="KW-1133">Transmembrane helix</keyword>
<gene>
    <name evidence="2" type="ORF">SSLN_LOCUS12669</name>
</gene>
<dbReference type="EMBL" id="UYSU01037448">
    <property type="protein sequence ID" value="VDL99054.1"/>
    <property type="molecule type" value="Genomic_DNA"/>
</dbReference>
<dbReference type="AlphaFoldDB" id="A0A183T871"/>
<accession>A0A183T871</accession>
<dbReference type="WBParaSite" id="SSLN_0001315301-mRNA-1">
    <property type="protein sequence ID" value="SSLN_0001315301-mRNA-1"/>
    <property type="gene ID" value="SSLN_0001315301"/>
</dbReference>
<evidence type="ECO:0000313" key="3">
    <source>
        <dbReference type="Proteomes" id="UP000275846"/>
    </source>
</evidence>
<name>A0A183T871_SCHSO</name>
<protein>
    <submittedName>
        <fullName evidence="4">DUF3707 domain-containing protein</fullName>
    </submittedName>
</protein>
<feature type="transmembrane region" description="Helical" evidence="1">
    <location>
        <begin position="48"/>
        <end position="68"/>
    </location>
</feature>
<keyword evidence="3" id="KW-1185">Reference proteome</keyword>
<keyword evidence="1" id="KW-0812">Transmembrane</keyword>